<comment type="caution">
    <text evidence="2">The sequence shown here is derived from an EMBL/GenBank/DDBJ whole genome shotgun (WGS) entry which is preliminary data.</text>
</comment>
<keyword evidence="1" id="KW-0812">Transmembrane</keyword>
<keyword evidence="3" id="KW-1185">Reference proteome</keyword>
<reference evidence="2 3" key="1">
    <citation type="journal article" date="2019" name="Genome Biol. Evol.">
        <title>Insights into the evolution of the New World diploid cottons (Gossypium, subgenus Houzingenia) based on genome sequencing.</title>
        <authorList>
            <person name="Grover C.E."/>
            <person name="Arick M.A. 2nd"/>
            <person name="Thrash A."/>
            <person name="Conover J.L."/>
            <person name="Sanders W.S."/>
            <person name="Peterson D.G."/>
            <person name="Frelichowski J.E."/>
            <person name="Scheffler J.A."/>
            <person name="Scheffler B.E."/>
            <person name="Wendel J.F."/>
        </authorList>
    </citation>
    <scope>NUCLEOTIDE SEQUENCE [LARGE SCALE GENOMIC DNA]</scope>
    <source>
        <strain evidence="2">27</strain>
        <tissue evidence="2">Leaf</tissue>
    </source>
</reference>
<feature type="transmembrane region" description="Helical" evidence="1">
    <location>
        <begin position="35"/>
        <end position="52"/>
    </location>
</feature>
<evidence type="ECO:0000313" key="2">
    <source>
        <dbReference type="EMBL" id="MBA0628028.1"/>
    </source>
</evidence>
<accession>A0A7J8SPI7</accession>
<keyword evidence="1" id="KW-1133">Transmembrane helix</keyword>
<dbReference type="AlphaFoldDB" id="A0A7J8SPI7"/>
<name>A0A7J8SPI7_GOSDV</name>
<organism evidence="2 3">
    <name type="scientific">Gossypium davidsonii</name>
    <name type="common">Davidson's cotton</name>
    <name type="synonym">Gossypium klotzschianum subsp. davidsonii</name>
    <dbReference type="NCBI Taxonomy" id="34287"/>
    <lineage>
        <taxon>Eukaryota</taxon>
        <taxon>Viridiplantae</taxon>
        <taxon>Streptophyta</taxon>
        <taxon>Embryophyta</taxon>
        <taxon>Tracheophyta</taxon>
        <taxon>Spermatophyta</taxon>
        <taxon>Magnoliopsida</taxon>
        <taxon>eudicotyledons</taxon>
        <taxon>Gunneridae</taxon>
        <taxon>Pentapetalae</taxon>
        <taxon>rosids</taxon>
        <taxon>malvids</taxon>
        <taxon>Malvales</taxon>
        <taxon>Malvaceae</taxon>
        <taxon>Malvoideae</taxon>
        <taxon>Gossypium</taxon>
    </lineage>
</organism>
<evidence type="ECO:0000313" key="3">
    <source>
        <dbReference type="Proteomes" id="UP000593561"/>
    </source>
</evidence>
<keyword evidence="1" id="KW-0472">Membrane</keyword>
<protein>
    <submittedName>
        <fullName evidence="2">Uncharacterized protein</fullName>
    </submittedName>
</protein>
<proteinExistence type="predicted"/>
<dbReference type="EMBL" id="JABFAC010000011">
    <property type="protein sequence ID" value="MBA0628028.1"/>
    <property type="molecule type" value="Genomic_DNA"/>
</dbReference>
<evidence type="ECO:0000256" key="1">
    <source>
        <dbReference type="SAM" id="Phobius"/>
    </source>
</evidence>
<gene>
    <name evidence="2" type="ORF">Godav_022812</name>
</gene>
<dbReference type="Proteomes" id="UP000593561">
    <property type="component" value="Unassembled WGS sequence"/>
</dbReference>
<sequence>MSSLLLQFLGFPPKSPLFPSFVFPFWSSKNRQVPFVAFFFAYSLYWIIFVFFS</sequence>